<accession>A0AAV7HXA3</accession>
<dbReference type="InterPro" id="IPR026534">
    <property type="entry name" value="PRRC1"/>
</dbReference>
<dbReference type="GO" id="GO:0034237">
    <property type="term" value="F:protein kinase A regulatory subunit binding"/>
    <property type="evidence" value="ECO:0007669"/>
    <property type="project" value="TreeGrafter"/>
</dbReference>
<dbReference type="Proteomes" id="UP000826195">
    <property type="component" value="Unassembled WGS sequence"/>
</dbReference>
<reference evidence="5 6" key="1">
    <citation type="journal article" date="2021" name="J. Hered.">
        <title>A chromosome-level genome assembly of the parasitoid wasp, Cotesia glomerata (Hymenoptera: Braconidae).</title>
        <authorList>
            <person name="Pinto B.J."/>
            <person name="Weis J.J."/>
            <person name="Gamble T."/>
            <person name="Ode P.J."/>
            <person name="Paul R."/>
            <person name="Zaspel J.M."/>
        </authorList>
    </citation>
    <scope>NUCLEOTIDE SEQUENCE [LARGE SCALE GENOMIC DNA]</scope>
    <source>
        <strain evidence="5">CgM1</strain>
    </source>
</reference>
<evidence type="ECO:0000259" key="4">
    <source>
        <dbReference type="Pfam" id="PF01931"/>
    </source>
</evidence>
<evidence type="ECO:0000313" key="6">
    <source>
        <dbReference type="Proteomes" id="UP000826195"/>
    </source>
</evidence>
<comment type="similarity">
    <text evidence="2">Belongs to the PRRC1 family.</text>
</comment>
<comment type="subcellular location">
    <subcellularLocation>
        <location evidence="1">Golgi apparatus</location>
    </subcellularLocation>
</comment>
<evidence type="ECO:0000256" key="2">
    <source>
        <dbReference type="ARBA" id="ARBA00010298"/>
    </source>
</evidence>
<evidence type="ECO:0000256" key="1">
    <source>
        <dbReference type="ARBA" id="ARBA00004555"/>
    </source>
</evidence>
<dbReference type="PANTHER" id="PTHR23276">
    <property type="entry name" value="PROTEIN PRRC1"/>
    <property type="match status" value="1"/>
</dbReference>
<dbReference type="PANTHER" id="PTHR23276:SF2">
    <property type="entry name" value="PROTEIN PRRC1"/>
    <property type="match status" value="1"/>
</dbReference>
<dbReference type="EMBL" id="JAHXZJ010002609">
    <property type="protein sequence ID" value="KAH0539897.1"/>
    <property type="molecule type" value="Genomic_DNA"/>
</dbReference>
<dbReference type="AlphaFoldDB" id="A0AAV7HXA3"/>
<name>A0AAV7HXA3_COTGL</name>
<feature type="domain" description="Non-canonical purine NTP phosphatase/PRRC1" evidence="4">
    <location>
        <begin position="29"/>
        <end position="145"/>
    </location>
</feature>
<dbReference type="SUPFAM" id="SSF52972">
    <property type="entry name" value="ITPase-like"/>
    <property type="match status" value="1"/>
</dbReference>
<proteinExistence type="inferred from homology"/>
<protein>
    <recommendedName>
        <fullName evidence="4">Non-canonical purine NTP phosphatase/PRRC1 domain-containing protein</fullName>
    </recommendedName>
</protein>
<comment type="caution">
    <text evidence="5">The sequence shown here is derived from an EMBL/GenBank/DDBJ whole genome shotgun (WGS) entry which is preliminary data.</text>
</comment>
<sequence length="209" mass="22690">MLVNASNYIWTLLDTWISDSGGDVEIVVASNKEVKVSPIREAFQEAFGKATITGVAIDTSAIPAQPVGFAAGVNGAKHRIKYARNALEIPKDIPIIAVQSFLVEIGEDKWYELAVILLDDPKNDVNLQMFTQMTPVPSQFVSTAKESTPDTYPLKTLGLAVSIGSLMSTNLQVNFNEWHHALSGVSRRDTILLAAQSLAGIYKNTITTV</sequence>
<dbReference type="Gene3D" id="3.90.950.10">
    <property type="match status" value="1"/>
</dbReference>
<organism evidence="5 6">
    <name type="scientific">Cotesia glomerata</name>
    <name type="common">Lepidopteran parasitic wasp</name>
    <name type="synonym">Apanteles glomeratus</name>
    <dbReference type="NCBI Taxonomy" id="32391"/>
    <lineage>
        <taxon>Eukaryota</taxon>
        <taxon>Metazoa</taxon>
        <taxon>Ecdysozoa</taxon>
        <taxon>Arthropoda</taxon>
        <taxon>Hexapoda</taxon>
        <taxon>Insecta</taxon>
        <taxon>Pterygota</taxon>
        <taxon>Neoptera</taxon>
        <taxon>Endopterygota</taxon>
        <taxon>Hymenoptera</taxon>
        <taxon>Apocrita</taxon>
        <taxon>Ichneumonoidea</taxon>
        <taxon>Braconidae</taxon>
        <taxon>Microgastrinae</taxon>
        <taxon>Cotesia</taxon>
    </lineage>
</organism>
<keyword evidence="6" id="KW-1185">Reference proteome</keyword>
<evidence type="ECO:0000313" key="5">
    <source>
        <dbReference type="EMBL" id="KAH0539897.1"/>
    </source>
</evidence>
<keyword evidence="3" id="KW-0333">Golgi apparatus</keyword>
<dbReference type="InterPro" id="IPR029001">
    <property type="entry name" value="ITPase-like_fam"/>
</dbReference>
<dbReference type="GO" id="GO:0005794">
    <property type="term" value="C:Golgi apparatus"/>
    <property type="evidence" value="ECO:0007669"/>
    <property type="project" value="UniProtKB-SubCell"/>
</dbReference>
<dbReference type="Pfam" id="PF01931">
    <property type="entry name" value="NTPase_I-T"/>
    <property type="match status" value="1"/>
</dbReference>
<gene>
    <name evidence="5" type="ORF">KQX54_009570</name>
</gene>
<dbReference type="InterPro" id="IPR026533">
    <property type="entry name" value="NTPase/PRRC1"/>
</dbReference>
<evidence type="ECO:0000256" key="3">
    <source>
        <dbReference type="ARBA" id="ARBA00023034"/>
    </source>
</evidence>